<accession>A0ABD3B3V3</accession>
<evidence type="ECO:0000313" key="1">
    <source>
        <dbReference type="EMBL" id="KAL3538237.1"/>
    </source>
</evidence>
<proteinExistence type="predicted"/>
<name>A0ABD3B3V3_9GENT</name>
<keyword evidence="2" id="KW-1185">Reference proteome</keyword>
<dbReference type="AlphaFoldDB" id="A0ABD3B3V3"/>
<gene>
    <name evidence="1" type="ORF">ACH5RR_001603</name>
</gene>
<organism evidence="1 2">
    <name type="scientific">Cinchona calisaya</name>
    <dbReference type="NCBI Taxonomy" id="153742"/>
    <lineage>
        <taxon>Eukaryota</taxon>
        <taxon>Viridiplantae</taxon>
        <taxon>Streptophyta</taxon>
        <taxon>Embryophyta</taxon>
        <taxon>Tracheophyta</taxon>
        <taxon>Spermatophyta</taxon>
        <taxon>Magnoliopsida</taxon>
        <taxon>eudicotyledons</taxon>
        <taxon>Gunneridae</taxon>
        <taxon>Pentapetalae</taxon>
        <taxon>asterids</taxon>
        <taxon>lamiids</taxon>
        <taxon>Gentianales</taxon>
        <taxon>Rubiaceae</taxon>
        <taxon>Cinchonoideae</taxon>
        <taxon>Cinchoneae</taxon>
        <taxon>Cinchona</taxon>
    </lineage>
</organism>
<protein>
    <submittedName>
        <fullName evidence="1">Uncharacterized protein</fullName>
    </submittedName>
</protein>
<sequence length="250" mass="28322">MESSIYLKTLIGLDLSQLQPGKIMADELSGDGQLIVDLEEFLPLNLGDQFINKPMEQKSWAQVVGNTHGGMMLKYVPPEDNSPVLVTMADMKMAHIIQNADWKWPTGGRCTSEVRRMIVGTPITFKPPPHQDDYVRWIGNANGLFTVKEVMKIMSRRESSMAQVWNKVQALCLTFRGACSWEEEITWISRHWTSNSFEDRLKRLALAAIVYEIWSARNASIFRHKPASAVGIVAAIAEMVRKVVTSWEKQ</sequence>
<reference evidence="1 2" key="1">
    <citation type="submission" date="2024-11" db="EMBL/GenBank/DDBJ databases">
        <title>A near-complete genome assembly of Cinchona calisaya.</title>
        <authorList>
            <person name="Lian D.C."/>
            <person name="Zhao X.W."/>
            <person name="Wei L."/>
        </authorList>
    </citation>
    <scope>NUCLEOTIDE SEQUENCE [LARGE SCALE GENOMIC DNA]</scope>
    <source>
        <tissue evidence="1">Nenye</tissue>
    </source>
</reference>
<dbReference type="Proteomes" id="UP001630127">
    <property type="component" value="Unassembled WGS sequence"/>
</dbReference>
<evidence type="ECO:0000313" key="2">
    <source>
        <dbReference type="Proteomes" id="UP001630127"/>
    </source>
</evidence>
<comment type="caution">
    <text evidence="1">The sequence shown here is derived from an EMBL/GenBank/DDBJ whole genome shotgun (WGS) entry which is preliminary data.</text>
</comment>
<dbReference type="EMBL" id="JBJUIK010000001">
    <property type="protein sequence ID" value="KAL3538237.1"/>
    <property type="molecule type" value="Genomic_DNA"/>
</dbReference>